<gene>
    <name evidence="1" type="primary">SERPINB5_1</name>
    <name evidence="1" type="ORF">K3G42_006882</name>
</gene>
<reference evidence="1" key="1">
    <citation type="submission" date="2021-08" db="EMBL/GenBank/DDBJ databases">
        <title>The first chromosome-level gecko genome reveals the dynamic sex chromosomes of Neotropical dwarf geckos (Sphaerodactylidae: Sphaerodactylus).</title>
        <authorList>
            <person name="Pinto B.J."/>
            <person name="Keating S.E."/>
            <person name="Gamble T."/>
        </authorList>
    </citation>
    <scope>NUCLEOTIDE SEQUENCE</scope>
    <source>
        <strain evidence="1">TG3544</strain>
    </source>
</reference>
<protein>
    <submittedName>
        <fullName evidence="1">Serpin B5</fullName>
    </submittedName>
</protein>
<sequence length="90" mass="10554">MENILVEGTVNDQTKIILINAAYFTTNWMKKFPEEQIKECPFRINKTETKPVQMMNLEATFCLGYINDLKTKILELPCHNKHMSMPYLIT</sequence>
<evidence type="ECO:0000313" key="1">
    <source>
        <dbReference type="EMBL" id="KAH8002947.1"/>
    </source>
</evidence>
<dbReference type="EMBL" id="CM037622">
    <property type="protein sequence ID" value="KAH8002947.1"/>
    <property type="molecule type" value="Genomic_DNA"/>
</dbReference>
<dbReference type="Proteomes" id="UP000827872">
    <property type="component" value="Linkage Group LG09"/>
</dbReference>
<evidence type="ECO:0000313" key="2">
    <source>
        <dbReference type="Proteomes" id="UP000827872"/>
    </source>
</evidence>
<organism evidence="1 2">
    <name type="scientific">Sphaerodactylus townsendi</name>
    <dbReference type="NCBI Taxonomy" id="933632"/>
    <lineage>
        <taxon>Eukaryota</taxon>
        <taxon>Metazoa</taxon>
        <taxon>Chordata</taxon>
        <taxon>Craniata</taxon>
        <taxon>Vertebrata</taxon>
        <taxon>Euteleostomi</taxon>
        <taxon>Lepidosauria</taxon>
        <taxon>Squamata</taxon>
        <taxon>Bifurcata</taxon>
        <taxon>Gekkota</taxon>
        <taxon>Sphaerodactylidae</taxon>
        <taxon>Sphaerodactylus</taxon>
    </lineage>
</organism>
<accession>A0ACB8FCK1</accession>
<comment type="caution">
    <text evidence="1">The sequence shown here is derived from an EMBL/GenBank/DDBJ whole genome shotgun (WGS) entry which is preliminary data.</text>
</comment>
<proteinExistence type="predicted"/>
<name>A0ACB8FCK1_9SAUR</name>
<keyword evidence="2" id="KW-1185">Reference proteome</keyword>